<evidence type="ECO:0000313" key="2">
    <source>
        <dbReference type="EMBL" id="KAF9457333.1"/>
    </source>
</evidence>
<organism evidence="2 3">
    <name type="scientific">Collybia nuda</name>
    <dbReference type="NCBI Taxonomy" id="64659"/>
    <lineage>
        <taxon>Eukaryota</taxon>
        <taxon>Fungi</taxon>
        <taxon>Dikarya</taxon>
        <taxon>Basidiomycota</taxon>
        <taxon>Agaricomycotina</taxon>
        <taxon>Agaricomycetes</taxon>
        <taxon>Agaricomycetidae</taxon>
        <taxon>Agaricales</taxon>
        <taxon>Tricholomatineae</taxon>
        <taxon>Clitocybaceae</taxon>
        <taxon>Collybia</taxon>
    </lineage>
</organism>
<protein>
    <submittedName>
        <fullName evidence="2">Uncharacterized protein</fullName>
    </submittedName>
</protein>
<comment type="caution">
    <text evidence="2">The sequence shown here is derived from an EMBL/GenBank/DDBJ whole genome shotgun (WGS) entry which is preliminary data.</text>
</comment>
<keyword evidence="1" id="KW-0472">Membrane</keyword>
<gene>
    <name evidence="2" type="ORF">BDZ94DRAFT_1273534</name>
</gene>
<dbReference type="AlphaFoldDB" id="A0A9P5XV14"/>
<accession>A0A9P5XV14</accession>
<dbReference type="EMBL" id="MU150376">
    <property type="protein sequence ID" value="KAF9457333.1"/>
    <property type="molecule type" value="Genomic_DNA"/>
</dbReference>
<evidence type="ECO:0000256" key="1">
    <source>
        <dbReference type="SAM" id="Phobius"/>
    </source>
</evidence>
<keyword evidence="3" id="KW-1185">Reference proteome</keyword>
<name>A0A9P5XV14_9AGAR</name>
<keyword evidence="1" id="KW-0812">Transmembrane</keyword>
<keyword evidence="1" id="KW-1133">Transmembrane helix</keyword>
<sequence>MGPYHSFAGHISRGISPLNTNISASEKCRGHKKKIESYVTEASSEYLVNLDSSVTQVIWGSVGFFCLSGVSISTYRQRGNKLRMAFNNLRRKRNLKRLYDTR</sequence>
<reference evidence="2" key="1">
    <citation type="submission" date="2020-11" db="EMBL/GenBank/DDBJ databases">
        <authorList>
            <consortium name="DOE Joint Genome Institute"/>
            <person name="Ahrendt S."/>
            <person name="Riley R."/>
            <person name="Andreopoulos W."/>
            <person name="Labutti K."/>
            <person name="Pangilinan J."/>
            <person name="Ruiz-Duenas F.J."/>
            <person name="Barrasa J.M."/>
            <person name="Sanchez-Garcia M."/>
            <person name="Camarero S."/>
            <person name="Miyauchi S."/>
            <person name="Serrano A."/>
            <person name="Linde D."/>
            <person name="Babiker R."/>
            <person name="Drula E."/>
            <person name="Ayuso-Fernandez I."/>
            <person name="Pacheco R."/>
            <person name="Padilla G."/>
            <person name="Ferreira P."/>
            <person name="Barriuso J."/>
            <person name="Kellner H."/>
            <person name="Castanera R."/>
            <person name="Alfaro M."/>
            <person name="Ramirez L."/>
            <person name="Pisabarro A.G."/>
            <person name="Kuo A."/>
            <person name="Tritt A."/>
            <person name="Lipzen A."/>
            <person name="He G."/>
            <person name="Yan M."/>
            <person name="Ng V."/>
            <person name="Cullen D."/>
            <person name="Martin F."/>
            <person name="Rosso M.-N."/>
            <person name="Henrissat B."/>
            <person name="Hibbett D."/>
            <person name="Martinez A.T."/>
            <person name="Grigoriev I.V."/>
        </authorList>
    </citation>
    <scope>NUCLEOTIDE SEQUENCE</scope>
    <source>
        <strain evidence="2">CBS 247.69</strain>
    </source>
</reference>
<feature type="transmembrane region" description="Helical" evidence="1">
    <location>
        <begin position="57"/>
        <end position="75"/>
    </location>
</feature>
<proteinExistence type="predicted"/>
<dbReference type="Proteomes" id="UP000807353">
    <property type="component" value="Unassembled WGS sequence"/>
</dbReference>
<evidence type="ECO:0000313" key="3">
    <source>
        <dbReference type="Proteomes" id="UP000807353"/>
    </source>
</evidence>